<evidence type="ECO:0000313" key="2">
    <source>
        <dbReference type="EMBL" id="SHE59172.1"/>
    </source>
</evidence>
<dbReference type="CDD" id="cd00063">
    <property type="entry name" value="FN3"/>
    <property type="match status" value="1"/>
</dbReference>
<dbReference type="EMBL" id="FQUI01000008">
    <property type="protein sequence ID" value="SHE59172.1"/>
    <property type="molecule type" value="Genomic_DNA"/>
</dbReference>
<dbReference type="InterPro" id="IPR018391">
    <property type="entry name" value="PQQ_b-propeller_rpt"/>
</dbReference>
<feature type="domain" description="Fibronectin type-III" evidence="1">
    <location>
        <begin position="1390"/>
        <end position="1486"/>
    </location>
</feature>
<feature type="domain" description="Fibronectin type-III" evidence="1">
    <location>
        <begin position="125"/>
        <end position="218"/>
    </location>
</feature>
<dbReference type="PROSITE" id="PS51257">
    <property type="entry name" value="PROKAR_LIPOPROTEIN"/>
    <property type="match status" value="1"/>
</dbReference>
<dbReference type="PROSITE" id="PS50853">
    <property type="entry name" value="FN3"/>
    <property type="match status" value="4"/>
</dbReference>
<keyword evidence="3" id="KW-1185">Reference proteome</keyword>
<dbReference type="RefSeq" id="WP_072863570.1">
    <property type="nucleotide sequence ID" value="NZ_FQUI01000008.1"/>
</dbReference>
<comment type="caution">
    <text evidence="2">The sequence shown here is derived from an EMBL/GenBank/DDBJ whole genome shotgun (WGS) entry which is preliminary data.</text>
</comment>
<dbReference type="InterPro" id="IPR015943">
    <property type="entry name" value="WD40/YVTN_repeat-like_dom_sf"/>
</dbReference>
<reference evidence="2" key="1">
    <citation type="submission" date="2016-11" db="EMBL/GenBank/DDBJ databases">
        <authorList>
            <person name="Varghese N."/>
            <person name="Submissions S."/>
        </authorList>
    </citation>
    <scope>NUCLEOTIDE SEQUENCE [LARGE SCALE GENOMIC DNA]</scope>
    <source>
        <strain evidence="2">DSM 16785</strain>
    </source>
</reference>
<evidence type="ECO:0000313" key="3">
    <source>
        <dbReference type="Proteomes" id="UP000184334"/>
    </source>
</evidence>
<feature type="domain" description="Fibronectin type-III" evidence="1">
    <location>
        <begin position="1291"/>
        <end position="1386"/>
    </location>
</feature>
<dbReference type="PANTHER" id="PTHR34512:SF30">
    <property type="entry name" value="OUTER MEMBRANE PROTEIN ASSEMBLY FACTOR BAMB"/>
    <property type="match status" value="1"/>
</dbReference>
<dbReference type="SMART" id="SM00060">
    <property type="entry name" value="FN3"/>
    <property type="match status" value="4"/>
</dbReference>
<feature type="domain" description="Fibronectin type-III" evidence="1">
    <location>
        <begin position="1194"/>
        <end position="1286"/>
    </location>
</feature>
<dbReference type="SUPFAM" id="SSF50998">
    <property type="entry name" value="Quinoprotein alcohol dehydrogenase-like"/>
    <property type="match status" value="2"/>
</dbReference>
<dbReference type="Pfam" id="PF00963">
    <property type="entry name" value="Cohesin"/>
    <property type="match status" value="1"/>
</dbReference>
<dbReference type="Gene3D" id="2.130.10.10">
    <property type="entry name" value="YVTN repeat-like/Quinoprotein amine dehydrogenase"/>
    <property type="match status" value="3"/>
</dbReference>
<dbReference type="STRING" id="1122195.SAMN02745164_00746"/>
<dbReference type="Gene3D" id="2.60.40.680">
    <property type="match status" value="1"/>
</dbReference>
<sequence length="1622" mass="184026">MKKIMIIFFILIILVLQSCIFKDQPPIIESMNPSNGEKINPGGVAFSWSAKDPEKKMLIYNFYLYSNGQLKYKAEGLASNNLKVNLEENTKYDWVLEVIDISGNRTKGEVSFETNYLNSEPIKSILRYPENNNKVVSPYDLKFEWYKSIDFDGDQVFYNLYLSESTPLNTPIASALTNTEYTIKKLKLDTTYFWKIESYDSFGASEVSETWTFKTLDNTPPMIDFPKEDFIVSEGEEFSLDLKNYVSDMEDNYFEYQINTNNGAIIQGSKYIFKPDYNFVSHPVSQKKIGEIIIVSDTKENVSGTLNIIVKDVNRNPEKPQIVYPKNNSIVPKNFQIEWNCIDLDNDQLKFDIYLGTRSKNYTKIATLIENNKYDISLNDDTEYFLKIVAKDNYGGIKSSDEIEFRTKKEVNTVQWVKDISNIKDIFVYNDKLIVITNESVYRLNTNGTIDKVINLDNIIGNSIIYQDKLYVAEINGDISIIDLNIFELKNTINIGGNVVGLTANEDYKGVKQLYIITSEGILYVYDIDDFILKWQKNYEIIPSSSILIIENGYIVIFGEYGNSGKVIIAKPKGEIYKEINLIQPLSSFVINDEESYIYFAIGNFIYSYDKNGVKRWELNVSEEINSEILYDGEYFYVSGNNAIFKINKDGNLIDTYSSNNIFSKTMLISKDKNIIAVNNIGLIKDNNEINIADFENIKTYALLNDGLLYFASEAKLYALSIADEETFNNNWYVFGKNINKNRTSYVKNNTPPKKPELIYPQNQSVEIPTKIKLMWQCEDMEDDELTYGIYLGEGDNLELVATTQSTSYEVNLENDKKYYWKVIVGDGEFSTESDLFSFTTIPPPAEEKFKVKVEGATIYSPAISEDNIIYFSTSSGKIYAYTSDGKELWSFDTNGFIKASVVLNPLNQVIVGNENGELYIINSNGMLSNKIILDGSISIPVSLGKNGEIFVITDIGNIYKLSFFGEQMWKKELSGNPTTNIVVDKDNNIYFGMDNHLYSLDDLGNIRFKKSFNNIISTDLSIDEYGNVYFAIENKVYSINGFGDVEFEKDIGEKVIGTIFIDNNNAIIFETLEGNLYRYYYLGKSLEKIQLNEKPYTLILMDGIKYITTKDKFIVYNGELRWYDEYRKVRYSPNIDNNGVIIFGTTEGFLYGIYGDTNKLRNSAWPIYLGDKRHTGNINGENIIVPTNRPPLKPYNPYPADNSDISVSTITLTWESSDPDGDNVYYNLYLGDNINQQKVASDISQNSYKITNLIPGTYYWYVEAYDNYGNISKSELWSFTVTESAAENNPPLKPVLLEPVNNANNVSNNAVLKWQCSDPDGDSLTYDIYINSEPMLSTPVETNYNGTTYSIVLDANKTYYWKIVAKDGKGGETSSDIYSFTTSEKVNNPPNKPILIEPLNNSTNIEPDVTLSWSATDPDGDSLIYDLYLSKTQDLIVPYKTNLTASSFLVSNLELGTTYYWKVVAKDGKGGENSSDVYKFTVTESIGPLTPKLYFKDTIIPSGSQGELIIHGQKLENVLAFDIEVSYDNTKLNVSESDIQFIGELTGRSLIININNGKIKITTLSFSPFNINDSDIIKINFTAIGNSGSTELQFTNNTKIVDSSGNELEVDISDIGIITIQ</sequence>
<protein>
    <submittedName>
        <fullName evidence="2">Outer membrane protein assembly factor BamB, contains PQQ-like beta-propeller repeat</fullName>
    </submittedName>
</protein>
<dbReference type="Proteomes" id="UP000184334">
    <property type="component" value="Unassembled WGS sequence"/>
</dbReference>
<dbReference type="SMART" id="SM00564">
    <property type="entry name" value="PQQ"/>
    <property type="match status" value="4"/>
</dbReference>
<dbReference type="InterPro" id="IPR008965">
    <property type="entry name" value="CBM2/CBM3_carb-bd_dom_sf"/>
</dbReference>
<evidence type="ECO:0000259" key="1">
    <source>
        <dbReference type="PROSITE" id="PS50853"/>
    </source>
</evidence>
<dbReference type="CDD" id="cd08547">
    <property type="entry name" value="Type_II_cohesin"/>
    <property type="match status" value="1"/>
</dbReference>
<dbReference type="InterPro" id="IPR036116">
    <property type="entry name" value="FN3_sf"/>
</dbReference>
<dbReference type="SUPFAM" id="SSF49384">
    <property type="entry name" value="Carbohydrate-binding domain"/>
    <property type="match status" value="1"/>
</dbReference>
<dbReference type="InterPro" id="IPR002102">
    <property type="entry name" value="Cohesin_dom"/>
</dbReference>
<dbReference type="InterPro" id="IPR003961">
    <property type="entry name" value="FN3_dom"/>
</dbReference>
<dbReference type="GO" id="GO:0030246">
    <property type="term" value="F:carbohydrate binding"/>
    <property type="evidence" value="ECO:0007669"/>
    <property type="project" value="InterPro"/>
</dbReference>
<name>A0A1M4UR04_MARH1</name>
<dbReference type="SUPFAM" id="SSF49265">
    <property type="entry name" value="Fibronectin type III"/>
    <property type="match status" value="3"/>
</dbReference>
<accession>A0A1M4UR04</accession>
<dbReference type="PANTHER" id="PTHR34512">
    <property type="entry name" value="CELL SURFACE PROTEIN"/>
    <property type="match status" value="1"/>
</dbReference>
<dbReference type="OrthoDB" id="49382at2"/>
<organism evidence="2 3">
    <name type="scientific">Marinitoga hydrogenitolerans (strain DSM 16785 / JCM 12826 / AT1271)</name>
    <dbReference type="NCBI Taxonomy" id="1122195"/>
    <lineage>
        <taxon>Bacteria</taxon>
        <taxon>Thermotogati</taxon>
        <taxon>Thermotogota</taxon>
        <taxon>Thermotogae</taxon>
        <taxon>Petrotogales</taxon>
        <taxon>Petrotogaceae</taxon>
        <taxon>Marinitoga</taxon>
    </lineage>
</organism>
<proteinExistence type="predicted"/>
<dbReference type="Gene3D" id="2.60.40.10">
    <property type="entry name" value="Immunoglobulins"/>
    <property type="match status" value="5"/>
</dbReference>
<gene>
    <name evidence="2" type="ORF">SAMN02745164_00746</name>
</gene>
<dbReference type="GO" id="GO:0000272">
    <property type="term" value="P:polysaccharide catabolic process"/>
    <property type="evidence" value="ECO:0007669"/>
    <property type="project" value="InterPro"/>
</dbReference>
<dbReference type="InterPro" id="IPR011047">
    <property type="entry name" value="Quinoprotein_ADH-like_sf"/>
</dbReference>
<dbReference type="InterPro" id="IPR013783">
    <property type="entry name" value="Ig-like_fold"/>
</dbReference>